<protein>
    <submittedName>
        <fullName evidence="1">Replisome organizer</fullName>
    </submittedName>
</protein>
<organism evidence="1">
    <name type="scientific">Siphoviridae sp. ctUF252</name>
    <dbReference type="NCBI Taxonomy" id="2826350"/>
    <lineage>
        <taxon>Viruses</taxon>
        <taxon>Duplodnaviria</taxon>
        <taxon>Heunggongvirae</taxon>
        <taxon>Uroviricota</taxon>
        <taxon>Caudoviricetes</taxon>
    </lineage>
</organism>
<sequence>MAEYRPVYTNFWEDSKVLDDMTPEDRYFMLYLLTNTHTNMAGCYEVSKRIISNETGYTIETVEKLLDRFENILKLVKYSKETKEILVLNWYKYNWTSSDKVKVRIEADIESIKCDEFKEYLNTVCIPYKYGIDTVSDEEKIYPIDTVSIRYAYN</sequence>
<name>A0A8S5NIA4_9CAUD</name>
<evidence type="ECO:0000313" key="1">
    <source>
        <dbReference type="EMBL" id="DAD94087.1"/>
    </source>
</evidence>
<reference evidence="1" key="1">
    <citation type="journal article" date="2021" name="Proc. Natl. Acad. Sci. U.S.A.">
        <title>A Catalog of Tens of Thousands of Viruses from Human Metagenomes Reveals Hidden Associations with Chronic Diseases.</title>
        <authorList>
            <person name="Tisza M.J."/>
            <person name="Buck C.B."/>
        </authorList>
    </citation>
    <scope>NUCLEOTIDE SEQUENCE</scope>
    <source>
        <strain evidence="1">CtUF252</strain>
    </source>
</reference>
<dbReference type="EMBL" id="BK015173">
    <property type="protein sequence ID" value="DAD94087.1"/>
    <property type="molecule type" value="Genomic_DNA"/>
</dbReference>
<dbReference type="PANTHER" id="PTHR37293">
    <property type="entry name" value="PHAGE REPLICATION PROTEIN-RELATED"/>
    <property type="match status" value="1"/>
</dbReference>
<accession>A0A8S5NIA4</accession>
<dbReference type="PANTHER" id="PTHR37293:SF5">
    <property type="entry name" value="DNA REPLICATION PROTEIN"/>
    <property type="match status" value="1"/>
</dbReference>
<proteinExistence type="predicted"/>
<dbReference type="InterPro" id="IPR053162">
    <property type="entry name" value="DnaD"/>
</dbReference>